<feature type="domain" description="AB hydrolase-1" evidence="1">
    <location>
        <begin position="12"/>
        <end position="181"/>
    </location>
</feature>
<reference evidence="2 3" key="1">
    <citation type="submission" date="2023-07" db="EMBL/GenBank/DDBJ databases">
        <title>Comparative genomics of wheat-associated soil bacteria to identify genetic determinants of phenazine resistance.</title>
        <authorList>
            <person name="Mouncey N."/>
        </authorList>
    </citation>
    <scope>NUCLEOTIDE SEQUENCE [LARGE SCALE GENOMIC DNA]</scope>
    <source>
        <strain evidence="2 3">W4I19-2</strain>
    </source>
</reference>
<evidence type="ECO:0000259" key="1">
    <source>
        <dbReference type="Pfam" id="PF12697"/>
    </source>
</evidence>
<accession>A0ABU0PWB0</accession>
<organism evidence="2 3">
    <name type="scientific">Streptomyces achromogenes</name>
    <dbReference type="NCBI Taxonomy" id="67255"/>
    <lineage>
        <taxon>Bacteria</taxon>
        <taxon>Bacillati</taxon>
        <taxon>Actinomycetota</taxon>
        <taxon>Actinomycetes</taxon>
        <taxon>Kitasatosporales</taxon>
        <taxon>Streptomycetaceae</taxon>
        <taxon>Streptomyces</taxon>
    </lineage>
</organism>
<evidence type="ECO:0000313" key="3">
    <source>
        <dbReference type="Proteomes" id="UP001243364"/>
    </source>
</evidence>
<name>A0ABU0PWB0_STRAH</name>
<keyword evidence="3" id="KW-1185">Reference proteome</keyword>
<dbReference type="SUPFAM" id="SSF53474">
    <property type="entry name" value="alpha/beta-Hydrolases"/>
    <property type="match status" value="1"/>
</dbReference>
<protein>
    <submittedName>
        <fullName evidence="2">Pimeloyl-ACP methyl ester carboxylesterase</fullName>
    </submittedName>
</protein>
<dbReference type="InterPro" id="IPR000073">
    <property type="entry name" value="AB_hydrolase_1"/>
</dbReference>
<sequence>MPPEEALRRSIEDVAPDIEAVASGLQEPPIIIAHSMGALASLKYAERNRHAGMVLLTPGLPREVTPDNLEVPTDPTQMWGPPPFELTKQLFFSGADEELARRYYELLIPESPRAVAQVTTEWSVTVDPVRISGPLLVLAAEHDALSDPAAVHRLARLLGADYRYAAGFGHGVTLDRKWADIAEMTHRWLCNIAGEGEGEPQREALIQ</sequence>
<dbReference type="Proteomes" id="UP001243364">
    <property type="component" value="Unassembled WGS sequence"/>
</dbReference>
<dbReference type="Gene3D" id="3.40.50.1820">
    <property type="entry name" value="alpha/beta hydrolase"/>
    <property type="match status" value="1"/>
</dbReference>
<proteinExistence type="predicted"/>
<gene>
    <name evidence="2" type="ORF">QFZ56_000876</name>
</gene>
<dbReference type="InterPro" id="IPR029058">
    <property type="entry name" value="AB_hydrolase_fold"/>
</dbReference>
<comment type="caution">
    <text evidence="2">The sequence shown here is derived from an EMBL/GenBank/DDBJ whole genome shotgun (WGS) entry which is preliminary data.</text>
</comment>
<dbReference type="Pfam" id="PF12697">
    <property type="entry name" value="Abhydrolase_6"/>
    <property type="match status" value="1"/>
</dbReference>
<evidence type="ECO:0000313" key="2">
    <source>
        <dbReference type="EMBL" id="MDQ0681913.1"/>
    </source>
</evidence>
<dbReference type="EMBL" id="JAUSYA010000001">
    <property type="protein sequence ID" value="MDQ0681913.1"/>
    <property type="molecule type" value="Genomic_DNA"/>
</dbReference>